<evidence type="ECO:0000313" key="2">
    <source>
        <dbReference type="Proteomes" id="UP000612362"/>
    </source>
</evidence>
<reference evidence="1" key="1">
    <citation type="submission" date="2020-10" db="EMBL/GenBank/DDBJ databases">
        <title>Taxonomic study of unclassified bacteria belonging to the class Ktedonobacteria.</title>
        <authorList>
            <person name="Yabe S."/>
            <person name="Wang C.M."/>
            <person name="Zheng Y."/>
            <person name="Sakai Y."/>
            <person name="Cavaletti L."/>
            <person name="Monciardini P."/>
            <person name="Donadio S."/>
        </authorList>
    </citation>
    <scope>NUCLEOTIDE SEQUENCE</scope>
    <source>
        <strain evidence="1">SOSP1-1</strain>
    </source>
</reference>
<evidence type="ECO:0000313" key="1">
    <source>
        <dbReference type="EMBL" id="GHO47174.1"/>
    </source>
</evidence>
<keyword evidence="2" id="KW-1185">Reference proteome</keyword>
<dbReference type="EMBL" id="BNJF01000002">
    <property type="protein sequence ID" value="GHO47174.1"/>
    <property type="molecule type" value="Genomic_DNA"/>
</dbReference>
<dbReference type="Proteomes" id="UP000612362">
    <property type="component" value="Unassembled WGS sequence"/>
</dbReference>
<accession>A0A8J3I0P8</accession>
<sequence length="98" mass="11215">MGESRGWRSAVPMFFPWFKPNHVSKANLLDWFPSALDSTETVYDYERLAEGVTVPCGPSTRLECDSCTTYTGRIRCLKWGIDADRSSKILGWSFARRM</sequence>
<gene>
    <name evidence="1" type="ORF">KSX_53370</name>
</gene>
<protein>
    <submittedName>
        <fullName evidence="1">Uncharacterized protein</fullName>
    </submittedName>
</protein>
<name>A0A8J3I0P8_9CHLR</name>
<comment type="caution">
    <text evidence="1">The sequence shown here is derived from an EMBL/GenBank/DDBJ whole genome shotgun (WGS) entry which is preliminary data.</text>
</comment>
<proteinExistence type="predicted"/>
<dbReference type="AlphaFoldDB" id="A0A8J3I0P8"/>
<organism evidence="1 2">
    <name type="scientific">Ktedonospora formicarum</name>
    <dbReference type="NCBI Taxonomy" id="2778364"/>
    <lineage>
        <taxon>Bacteria</taxon>
        <taxon>Bacillati</taxon>
        <taxon>Chloroflexota</taxon>
        <taxon>Ktedonobacteria</taxon>
        <taxon>Ktedonobacterales</taxon>
        <taxon>Ktedonobacteraceae</taxon>
        <taxon>Ktedonospora</taxon>
    </lineage>
</organism>